<keyword evidence="3" id="KW-1185">Reference proteome</keyword>
<dbReference type="InParanoid" id="A0A0P0VWH9"/>
<dbReference type="Gramene" id="Os03t0305050-00">
    <property type="protein sequence ID" value="Os03t0305050-00"/>
    <property type="gene ID" value="Os03g0305050"/>
</dbReference>
<reference evidence="2 3" key="2">
    <citation type="journal article" date="2013" name="Plant Cell Physiol.">
        <title>Rice Annotation Project Database (RAP-DB): an integrative and interactive database for rice genomics.</title>
        <authorList>
            <person name="Sakai H."/>
            <person name="Lee S.S."/>
            <person name="Tanaka T."/>
            <person name="Numa H."/>
            <person name="Kim J."/>
            <person name="Kawahara Y."/>
            <person name="Wakimoto H."/>
            <person name="Yang C.C."/>
            <person name="Iwamoto M."/>
            <person name="Abe T."/>
            <person name="Yamada Y."/>
            <person name="Muto A."/>
            <person name="Inokuchi H."/>
            <person name="Ikemura T."/>
            <person name="Matsumoto T."/>
            <person name="Sasaki T."/>
            <person name="Itoh T."/>
        </authorList>
    </citation>
    <scope>NUCLEOTIDE SEQUENCE [LARGE SCALE GENOMIC DNA]</scope>
    <source>
        <strain evidence="3">cv. Nipponbare</strain>
    </source>
</reference>
<accession>A0A0P0VWH9</accession>
<feature type="non-terminal residue" evidence="2">
    <location>
        <position position="1"/>
    </location>
</feature>
<feature type="compositionally biased region" description="Basic residues" evidence="1">
    <location>
        <begin position="227"/>
        <end position="237"/>
    </location>
</feature>
<feature type="region of interest" description="Disordered" evidence="1">
    <location>
        <begin position="219"/>
        <end position="262"/>
    </location>
</feature>
<evidence type="ECO:0000256" key="1">
    <source>
        <dbReference type="SAM" id="MobiDB-lite"/>
    </source>
</evidence>
<dbReference type="EMBL" id="AP014959">
    <property type="protein sequence ID" value="BAS83798.1"/>
    <property type="molecule type" value="Genomic_DNA"/>
</dbReference>
<organism evidence="2 3">
    <name type="scientific">Oryza sativa subsp. japonica</name>
    <name type="common">Rice</name>
    <dbReference type="NCBI Taxonomy" id="39947"/>
    <lineage>
        <taxon>Eukaryota</taxon>
        <taxon>Viridiplantae</taxon>
        <taxon>Streptophyta</taxon>
        <taxon>Embryophyta</taxon>
        <taxon>Tracheophyta</taxon>
        <taxon>Spermatophyta</taxon>
        <taxon>Magnoliopsida</taxon>
        <taxon>Liliopsida</taxon>
        <taxon>Poales</taxon>
        <taxon>Poaceae</taxon>
        <taxon>BOP clade</taxon>
        <taxon>Oryzoideae</taxon>
        <taxon>Oryzeae</taxon>
        <taxon>Oryzinae</taxon>
        <taxon>Oryza</taxon>
        <taxon>Oryza sativa</taxon>
    </lineage>
</organism>
<gene>
    <name evidence="2" type="ordered locus">Os03g0305050</name>
    <name evidence="2" type="ORF">OSNPB_030305050</name>
</gene>
<dbReference type="FunCoup" id="A0A0P0VWH9">
    <property type="interactions" value="1"/>
</dbReference>
<name>A0A0P0VWH9_ORYSJ</name>
<protein>
    <submittedName>
        <fullName evidence="2">Os03g0305050 protein</fullName>
    </submittedName>
</protein>
<evidence type="ECO:0000313" key="2">
    <source>
        <dbReference type="EMBL" id="BAS83798.1"/>
    </source>
</evidence>
<evidence type="ECO:0000313" key="3">
    <source>
        <dbReference type="Proteomes" id="UP000059680"/>
    </source>
</evidence>
<dbReference type="PaxDb" id="39947-A0A0P0VWH9"/>
<feature type="compositionally biased region" description="Basic and acidic residues" evidence="1">
    <location>
        <begin position="238"/>
        <end position="262"/>
    </location>
</feature>
<dbReference type="Proteomes" id="UP000059680">
    <property type="component" value="Chromosome 3"/>
</dbReference>
<reference evidence="2 3" key="3">
    <citation type="journal article" date="2013" name="Rice">
        <title>Improvement of the Oryza sativa Nipponbare reference genome using next generation sequence and optical map data.</title>
        <authorList>
            <person name="Kawahara Y."/>
            <person name="de la Bastide M."/>
            <person name="Hamilton J.P."/>
            <person name="Kanamori H."/>
            <person name="McCombie W.R."/>
            <person name="Ouyang S."/>
            <person name="Schwartz D.C."/>
            <person name="Tanaka T."/>
            <person name="Wu J."/>
            <person name="Zhou S."/>
            <person name="Childs K.L."/>
            <person name="Davidson R.M."/>
            <person name="Lin H."/>
            <person name="Quesada-Ocampo L."/>
            <person name="Vaillancourt B."/>
            <person name="Sakai H."/>
            <person name="Lee S.S."/>
            <person name="Kim J."/>
            <person name="Numa H."/>
            <person name="Itoh T."/>
            <person name="Buell C.R."/>
            <person name="Matsumoto T."/>
        </authorList>
    </citation>
    <scope>NUCLEOTIDE SEQUENCE [LARGE SCALE GENOMIC DNA]</scope>
    <source>
        <strain evidence="3">cv. Nipponbare</strain>
    </source>
</reference>
<reference evidence="3" key="1">
    <citation type="journal article" date="2005" name="Nature">
        <title>The map-based sequence of the rice genome.</title>
        <authorList>
            <consortium name="International rice genome sequencing project (IRGSP)"/>
            <person name="Matsumoto T."/>
            <person name="Wu J."/>
            <person name="Kanamori H."/>
            <person name="Katayose Y."/>
            <person name="Fujisawa M."/>
            <person name="Namiki N."/>
            <person name="Mizuno H."/>
            <person name="Yamamoto K."/>
            <person name="Antonio B.A."/>
            <person name="Baba T."/>
            <person name="Sakata K."/>
            <person name="Nagamura Y."/>
            <person name="Aoki H."/>
            <person name="Arikawa K."/>
            <person name="Arita K."/>
            <person name="Bito T."/>
            <person name="Chiden Y."/>
            <person name="Fujitsuka N."/>
            <person name="Fukunaka R."/>
            <person name="Hamada M."/>
            <person name="Harada C."/>
            <person name="Hayashi A."/>
            <person name="Hijishita S."/>
            <person name="Honda M."/>
            <person name="Hosokawa S."/>
            <person name="Ichikawa Y."/>
            <person name="Idonuma A."/>
            <person name="Iijima M."/>
            <person name="Ikeda M."/>
            <person name="Ikeno M."/>
            <person name="Ito K."/>
            <person name="Ito S."/>
            <person name="Ito T."/>
            <person name="Ito Y."/>
            <person name="Ito Y."/>
            <person name="Iwabuchi A."/>
            <person name="Kamiya K."/>
            <person name="Karasawa W."/>
            <person name="Kurita K."/>
            <person name="Katagiri S."/>
            <person name="Kikuta A."/>
            <person name="Kobayashi H."/>
            <person name="Kobayashi N."/>
            <person name="Machita K."/>
            <person name="Maehara T."/>
            <person name="Masukawa M."/>
            <person name="Mizubayashi T."/>
            <person name="Mukai Y."/>
            <person name="Nagasaki H."/>
            <person name="Nagata Y."/>
            <person name="Naito S."/>
            <person name="Nakashima M."/>
            <person name="Nakama Y."/>
            <person name="Nakamichi Y."/>
            <person name="Nakamura M."/>
            <person name="Meguro A."/>
            <person name="Negishi M."/>
            <person name="Ohta I."/>
            <person name="Ohta T."/>
            <person name="Okamoto M."/>
            <person name="Ono N."/>
            <person name="Saji S."/>
            <person name="Sakaguchi M."/>
            <person name="Sakai K."/>
            <person name="Shibata M."/>
            <person name="Shimokawa T."/>
            <person name="Song J."/>
            <person name="Takazaki Y."/>
            <person name="Terasawa K."/>
            <person name="Tsugane M."/>
            <person name="Tsuji K."/>
            <person name="Ueda S."/>
            <person name="Waki K."/>
            <person name="Yamagata H."/>
            <person name="Yamamoto M."/>
            <person name="Yamamoto S."/>
            <person name="Yamane H."/>
            <person name="Yoshiki S."/>
            <person name="Yoshihara R."/>
            <person name="Yukawa K."/>
            <person name="Zhong H."/>
            <person name="Yano M."/>
            <person name="Yuan Q."/>
            <person name="Ouyang S."/>
            <person name="Liu J."/>
            <person name="Jones K.M."/>
            <person name="Gansberger K."/>
            <person name="Moffat K."/>
            <person name="Hill J."/>
            <person name="Bera J."/>
            <person name="Fadrosh D."/>
            <person name="Jin S."/>
            <person name="Johri S."/>
            <person name="Kim M."/>
            <person name="Overton L."/>
            <person name="Reardon M."/>
            <person name="Tsitrin T."/>
            <person name="Vuong H."/>
            <person name="Weaver B."/>
            <person name="Ciecko A."/>
            <person name="Tallon L."/>
            <person name="Jackson J."/>
            <person name="Pai G."/>
            <person name="Aken S.V."/>
            <person name="Utterback T."/>
            <person name="Reidmuller S."/>
            <person name="Feldblyum T."/>
            <person name="Hsiao J."/>
            <person name="Zismann V."/>
            <person name="Iobst S."/>
            <person name="de Vazeille A.R."/>
            <person name="Buell C.R."/>
            <person name="Ying K."/>
            <person name="Li Y."/>
            <person name="Lu T."/>
            <person name="Huang Y."/>
            <person name="Zhao Q."/>
            <person name="Feng Q."/>
            <person name="Zhang L."/>
            <person name="Zhu J."/>
            <person name="Weng Q."/>
            <person name="Mu J."/>
            <person name="Lu Y."/>
            <person name="Fan D."/>
            <person name="Liu Y."/>
            <person name="Guan J."/>
            <person name="Zhang Y."/>
            <person name="Yu S."/>
            <person name="Liu X."/>
            <person name="Zhang Y."/>
            <person name="Hong G."/>
            <person name="Han B."/>
            <person name="Choisne N."/>
            <person name="Demange N."/>
            <person name="Orjeda G."/>
            <person name="Samain S."/>
            <person name="Cattolico L."/>
            <person name="Pelletier E."/>
            <person name="Couloux A."/>
            <person name="Segurens B."/>
            <person name="Wincker P."/>
            <person name="D'Hont A."/>
            <person name="Scarpelli C."/>
            <person name="Weissenbach J."/>
            <person name="Salanoubat M."/>
            <person name="Quetier F."/>
            <person name="Yu Y."/>
            <person name="Kim H.R."/>
            <person name="Rambo T."/>
            <person name="Currie J."/>
            <person name="Collura K."/>
            <person name="Luo M."/>
            <person name="Yang T."/>
            <person name="Ammiraju J.S.S."/>
            <person name="Engler F."/>
            <person name="Soderlund C."/>
            <person name="Wing R.A."/>
            <person name="Palmer L.E."/>
            <person name="de la Bastide M."/>
            <person name="Spiegel L."/>
            <person name="Nascimento L."/>
            <person name="Zutavern T."/>
            <person name="O'Shaughnessy A."/>
            <person name="Dike S."/>
            <person name="Dedhia N."/>
            <person name="Preston R."/>
            <person name="Balija V."/>
            <person name="McCombie W.R."/>
            <person name="Chow T."/>
            <person name="Chen H."/>
            <person name="Chung M."/>
            <person name="Chen C."/>
            <person name="Shaw J."/>
            <person name="Wu H."/>
            <person name="Hsiao K."/>
            <person name="Chao Y."/>
            <person name="Chu M."/>
            <person name="Cheng C."/>
            <person name="Hour A."/>
            <person name="Lee P."/>
            <person name="Lin S."/>
            <person name="Lin Y."/>
            <person name="Liou J."/>
            <person name="Liu S."/>
            <person name="Hsing Y."/>
            <person name="Raghuvanshi S."/>
            <person name="Mohanty A."/>
            <person name="Bharti A.K."/>
            <person name="Gaur A."/>
            <person name="Gupta V."/>
            <person name="Kumar D."/>
            <person name="Ravi V."/>
            <person name="Vij S."/>
            <person name="Kapur A."/>
            <person name="Khurana P."/>
            <person name="Khurana P."/>
            <person name="Khurana J.P."/>
            <person name="Tyagi A.K."/>
            <person name="Gaikwad K."/>
            <person name="Singh A."/>
            <person name="Dalal V."/>
            <person name="Srivastava S."/>
            <person name="Dixit A."/>
            <person name="Pal A.K."/>
            <person name="Ghazi I.A."/>
            <person name="Yadav M."/>
            <person name="Pandit A."/>
            <person name="Bhargava A."/>
            <person name="Sureshbabu K."/>
            <person name="Batra K."/>
            <person name="Sharma T.R."/>
            <person name="Mohapatra T."/>
            <person name="Singh N.K."/>
            <person name="Messing J."/>
            <person name="Nelson A.B."/>
            <person name="Fuks G."/>
            <person name="Kavchok S."/>
            <person name="Keizer G."/>
            <person name="Linton E."/>
            <person name="Llaca V."/>
            <person name="Song R."/>
            <person name="Tanyolac B."/>
            <person name="Young S."/>
            <person name="Ho-Il K."/>
            <person name="Hahn J.H."/>
            <person name="Sangsakoo G."/>
            <person name="Vanavichit A."/>
            <person name="de Mattos Luiz.A.T."/>
            <person name="Zimmer P.D."/>
            <person name="Malone G."/>
            <person name="Dellagostin O."/>
            <person name="de Oliveira A.C."/>
            <person name="Bevan M."/>
            <person name="Bancroft I."/>
            <person name="Minx P."/>
            <person name="Cordum H."/>
            <person name="Wilson R."/>
            <person name="Cheng Z."/>
            <person name="Jin W."/>
            <person name="Jiang J."/>
            <person name="Leong S.A."/>
            <person name="Iwama H."/>
            <person name="Gojobori T."/>
            <person name="Itoh T."/>
            <person name="Niimura Y."/>
            <person name="Fujii Y."/>
            <person name="Habara T."/>
            <person name="Sakai H."/>
            <person name="Sato Y."/>
            <person name="Wilson G."/>
            <person name="Kumar K."/>
            <person name="McCouch S."/>
            <person name="Juretic N."/>
            <person name="Hoen D."/>
            <person name="Wright S."/>
            <person name="Bruskiewich R."/>
            <person name="Bureau T."/>
            <person name="Miyao A."/>
            <person name="Hirochika H."/>
            <person name="Nishikawa T."/>
            <person name="Kadowaki K."/>
            <person name="Sugiura M."/>
            <person name="Burr B."/>
            <person name="Sasaki T."/>
        </authorList>
    </citation>
    <scope>NUCLEOTIDE SEQUENCE [LARGE SCALE GENOMIC DNA]</scope>
    <source>
        <strain evidence="3">cv. Nipponbare</strain>
    </source>
</reference>
<dbReference type="eggNOG" id="ENOG502R704">
    <property type="taxonomic scope" value="Eukaryota"/>
</dbReference>
<proteinExistence type="predicted"/>
<sequence length="287" mass="31446">LGPQLVLLDLPRRRLGQRPEHDGLGHPVPRQPLPAEPHDVAGECRLVGAVGAVLGRHERAWRLPPLLVGPRHHRRLQHRRVLVHRLLHLQAADVLPAGDDDVLSPVLHLDVPVGVLHAEVAGVEPPVLERLRVRPGVLEVPLHDAVPAHDDLPERRAVGGDGRHRLRVDDVEALEAHVADALAGVEAGALVVRQLVPLRLPRAHRGRAVRLGQPVGVGDAETELRHGREHRRRRRGAGGHDVDDTRQGEDGVSRRSVDDGVEDNRCTTEVGHALVGYRREDGLCCNL</sequence>
<dbReference type="AlphaFoldDB" id="A0A0P0VWH9"/>